<dbReference type="EMBL" id="AP028216">
    <property type="protein sequence ID" value="BEI92630.1"/>
    <property type="molecule type" value="Genomic_DNA"/>
</dbReference>
<protein>
    <submittedName>
        <fullName evidence="1">Uncharacterized protein</fullName>
    </submittedName>
</protein>
<dbReference type="GeneID" id="85496500"/>
<sequence>MLSTLPLTLPNPTIHSPMSSPIARDTAIYTPGTTPPRSHTRPWYVDFPAPVSSPALLSSARSILSSARSILPLPPTLERYATPLLLLLEGSPIAPSEVVIRDVMEMYDAIRHPDDLVIALLWLEEFVSYIPPDLLSMGINYFRQAV</sequence>
<keyword evidence="2" id="KW-1185">Reference proteome</keyword>
<gene>
    <name evidence="1" type="ORF">CcaverHIS019_0502580</name>
</gene>
<organism evidence="1 2">
    <name type="scientific">Cutaneotrichosporon cavernicola</name>
    <dbReference type="NCBI Taxonomy" id="279322"/>
    <lineage>
        <taxon>Eukaryota</taxon>
        <taxon>Fungi</taxon>
        <taxon>Dikarya</taxon>
        <taxon>Basidiomycota</taxon>
        <taxon>Agaricomycotina</taxon>
        <taxon>Tremellomycetes</taxon>
        <taxon>Trichosporonales</taxon>
        <taxon>Trichosporonaceae</taxon>
        <taxon>Cutaneotrichosporon</taxon>
    </lineage>
</organism>
<proteinExistence type="predicted"/>
<dbReference type="KEGG" id="ccac:CcaHIS019_0502580"/>
<evidence type="ECO:0000313" key="2">
    <source>
        <dbReference type="Proteomes" id="UP001233271"/>
    </source>
</evidence>
<accession>A0AA48L650</accession>
<name>A0AA48L650_9TREE</name>
<dbReference type="Proteomes" id="UP001233271">
    <property type="component" value="Chromosome 5"/>
</dbReference>
<reference evidence="1" key="1">
    <citation type="journal article" date="2023" name="BMC Genomics">
        <title>Chromosome-level genome assemblies of Cutaneotrichosporon spp. (Trichosporonales, Basidiomycota) reveal imbalanced evolution between nucleotide sequences and chromosome synteny.</title>
        <authorList>
            <person name="Kobayashi Y."/>
            <person name="Kayamori A."/>
            <person name="Aoki K."/>
            <person name="Shiwa Y."/>
            <person name="Matsutani M."/>
            <person name="Fujita N."/>
            <person name="Sugita T."/>
            <person name="Iwasaki W."/>
            <person name="Tanaka N."/>
            <person name="Takashima M."/>
        </authorList>
    </citation>
    <scope>NUCLEOTIDE SEQUENCE</scope>
    <source>
        <strain evidence="1">HIS019</strain>
    </source>
</reference>
<dbReference type="RefSeq" id="XP_060457895.1">
    <property type="nucleotide sequence ID" value="XM_060601397.1"/>
</dbReference>
<dbReference type="AlphaFoldDB" id="A0AA48L650"/>
<evidence type="ECO:0000313" key="1">
    <source>
        <dbReference type="EMBL" id="BEI92630.1"/>
    </source>
</evidence>